<reference evidence="4 5" key="1">
    <citation type="submission" date="2018-07" db="EMBL/GenBank/DDBJ databases">
        <title>Complete genome sequence of Psychrobacillus sp. PB01, isolated from iceberg, and comparative genome analysis of Psychrobacillus strains.</title>
        <authorList>
            <person name="Lee P.C."/>
        </authorList>
    </citation>
    <scope>NUCLEOTIDE SEQUENCE [LARGE SCALE GENOMIC DNA]</scope>
    <source>
        <strain evidence="4 5">PB01</strain>
    </source>
</reference>
<dbReference type="Pfam" id="PF01522">
    <property type="entry name" value="Polysacc_deac_1"/>
    <property type="match status" value="1"/>
</dbReference>
<dbReference type="AlphaFoldDB" id="A0A5J6SL05"/>
<dbReference type="Gene3D" id="3.20.20.370">
    <property type="entry name" value="Glycoside hydrolase/deacetylase"/>
    <property type="match status" value="1"/>
</dbReference>
<evidence type="ECO:0000256" key="2">
    <source>
        <dbReference type="ARBA" id="ARBA00022801"/>
    </source>
</evidence>
<proteinExistence type="predicted"/>
<organism evidence="4 5">
    <name type="scientific">Psychrobacillus glaciei</name>
    <dbReference type="NCBI Taxonomy" id="2283160"/>
    <lineage>
        <taxon>Bacteria</taxon>
        <taxon>Bacillati</taxon>
        <taxon>Bacillota</taxon>
        <taxon>Bacilli</taxon>
        <taxon>Bacillales</taxon>
        <taxon>Bacillaceae</taxon>
        <taxon>Psychrobacillus</taxon>
    </lineage>
</organism>
<dbReference type="InterPro" id="IPR011330">
    <property type="entry name" value="Glyco_hydro/deAcase_b/a-brl"/>
</dbReference>
<protein>
    <submittedName>
        <fullName evidence="4">Polysaccharide deacetylase family protein</fullName>
    </submittedName>
</protein>
<dbReference type="InterPro" id="IPR050248">
    <property type="entry name" value="Polysacc_deacetylase_ArnD"/>
</dbReference>
<evidence type="ECO:0000256" key="1">
    <source>
        <dbReference type="ARBA" id="ARBA00022723"/>
    </source>
</evidence>
<dbReference type="InterPro" id="IPR002509">
    <property type="entry name" value="NODB_dom"/>
</dbReference>
<dbReference type="RefSeq" id="WP_151699371.1">
    <property type="nucleotide sequence ID" value="NZ_CP031223.1"/>
</dbReference>
<dbReference type="CDD" id="cd10917">
    <property type="entry name" value="CE4_NodB_like_6s_7s"/>
    <property type="match status" value="1"/>
</dbReference>
<keyword evidence="1" id="KW-0479">Metal-binding</keyword>
<evidence type="ECO:0000313" key="4">
    <source>
        <dbReference type="EMBL" id="QFF98429.1"/>
    </source>
</evidence>
<dbReference type="PROSITE" id="PS51677">
    <property type="entry name" value="NODB"/>
    <property type="match status" value="1"/>
</dbReference>
<dbReference type="EMBL" id="CP031223">
    <property type="protein sequence ID" value="QFF98429.1"/>
    <property type="molecule type" value="Genomic_DNA"/>
</dbReference>
<name>A0A5J6SL05_9BACI</name>
<evidence type="ECO:0000313" key="5">
    <source>
        <dbReference type="Proteomes" id="UP000325517"/>
    </source>
</evidence>
<evidence type="ECO:0000259" key="3">
    <source>
        <dbReference type="PROSITE" id="PS51677"/>
    </source>
</evidence>
<dbReference type="GO" id="GO:0046872">
    <property type="term" value="F:metal ion binding"/>
    <property type="evidence" value="ECO:0007669"/>
    <property type="project" value="UniProtKB-KW"/>
</dbReference>
<keyword evidence="5" id="KW-1185">Reference proteome</keyword>
<dbReference type="KEGG" id="psyo:PB01_06085"/>
<accession>A0A5J6SL05</accession>
<dbReference type="PANTHER" id="PTHR10587:SF133">
    <property type="entry name" value="CHITIN DEACETYLASE 1-RELATED"/>
    <property type="match status" value="1"/>
</dbReference>
<dbReference type="SUPFAM" id="SSF88713">
    <property type="entry name" value="Glycoside hydrolase/deacetylase"/>
    <property type="match status" value="1"/>
</dbReference>
<feature type="domain" description="NodB homology" evidence="3">
    <location>
        <begin position="221"/>
        <end position="396"/>
    </location>
</feature>
<gene>
    <name evidence="4" type="ORF">PB01_06085</name>
</gene>
<dbReference type="PANTHER" id="PTHR10587">
    <property type="entry name" value="GLYCOSYL TRANSFERASE-RELATED"/>
    <property type="match status" value="1"/>
</dbReference>
<dbReference type="Proteomes" id="UP000325517">
    <property type="component" value="Chromosome"/>
</dbReference>
<dbReference type="OrthoDB" id="9812065at2"/>
<dbReference type="GO" id="GO:0016020">
    <property type="term" value="C:membrane"/>
    <property type="evidence" value="ECO:0007669"/>
    <property type="project" value="TreeGrafter"/>
</dbReference>
<sequence>MSVYQGKLLELLSIDSTPNHSFLRIRILSEDDIEFLWEIDYETAENLKTVTDLGGLHKYRLSFQSVSDSNRNKYTSFITKTYRDQSSKVHFSCSKAFVNGLHALKYNEEIPQIKNLPISPGNPDPLNFSENDDASSNRFNRKLSWKIIALVSTVFIIILCTSLLKKGEATGKAIVIAQEENLLAISNYEDETESANDFDQEEVISPFVKLEDMVTYSIPKGKVALTFDDGPSKFSNKITDILMENQVGGTFFFIGSNVKKHPDSVQYVKSHGYSIGGHSMTHPDFTKISYQMQKDELMQTNQLIEEITHEEVTLFRPPYGSKNELTIELMKESHNKIVLWNADTEDWKNQDADEIFKYIQVTKSSGSIILLHESQIVVDVLPKIIEYLKDQDLEIVTLY</sequence>
<dbReference type="GO" id="GO:0016810">
    <property type="term" value="F:hydrolase activity, acting on carbon-nitrogen (but not peptide) bonds"/>
    <property type="evidence" value="ECO:0007669"/>
    <property type="project" value="InterPro"/>
</dbReference>
<dbReference type="GO" id="GO:0005975">
    <property type="term" value="P:carbohydrate metabolic process"/>
    <property type="evidence" value="ECO:0007669"/>
    <property type="project" value="InterPro"/>
</dbReference>
<keyword evidence="2" id="KW-0378">Hydrolase</keyword>